<evidence type="ECO:0000313" key="1">
    <source>
        <dbReference type="EMBL" id="KAI9896084.1"/>
    </source>
</evidence>
<evidence type="ECO:0000313" key="2">
    <source>
        <dbReference type="Proteomes" id="UP001163324"/>
    </source>
</evidence>
<name>A0ACC0URE6_9HYPO</name>
<accession>A0ACC0URE6</accession>
<reference evidence="1" key="1">
    <citation type="submission" date="2022-10" db="EMBL/GenBank/DDBJ databases">
        <title>Complete Genome of Trichothecium roseum strain YXFP-22015, a Plant Pathogen Isolated from Citrus.</title>
        <authorList>
            <person name="Wang Y."/>
            <person name="Zhu L."/>
        </authorList>
    </citation>
    <scope>NUCLEOTIDE SEQUENCE</scope>
    <source>
        <strain evidence="1">YXFP-22015</strain>
    </source>
</reference>
<keyword evidence="2" id="KW-1185">Reference proteome</keyword>
<gene>
    <name evidence="1" type="ORF">N3K66_008984</name>
</gene>
<sequence length="306" mass="31676">MASASRRGISLAGAAVLLSAIFPALVSAVDLNLCADINTSSNSRNVSIYQTNGLCKDFCGADWAYAITQYNNCWCSNYTPAEDTQVDLGDCDINCPAYPDEKCGGKGLYGYIELINVIPSGTMGDDSPTSTSTDDDETSAPTTKTTTSNGVIQTVTVGPDDPTETGDAEGGESGSSSGGGGGLGAGAIAGIVIGVLAAIGIGAALAFFFLRRRNKSGNDGYEDDPSVRGDSPGRTGSAHPDMSMAAGSLAGGSNSNRNSTLQIDPRMDPFNQGLYLRNGSHESINTLQDNHDYSRRILRATNPDAE</sequence>
<dbReference type="Proteomes" id="UP001163324">
    <property type="component" value="Chromosome 10"/>
</dbReference>
<dbReference type="EMBL" id="CM047949">
    <property type="protein sequence ID" value="KAI9896084.1"/>
    <property type="molecule type" value="Genomic_DNA"/>
</dbReference>
<organism evidence="1 2">
    <name type="scientific">Trichothecium roseum</name>
    <dbReference type="NCBI Taxonomy" id="47278"/>
    <lineage>
        <taxon>Eukaryota</taxon>
        <taxon>Fungi</taxon>
        <taxon>Dikarya</taxon>
        <taxon>Ascomycota</taxon>
        <taxon>Pezizomycotina</taxon>
        <taxon>Sordariomycetes</taxon>
        <taxon>Hypocreomycetidae</taxon>
        <taxon>Hypocreales</taxon>
        <taxon>Hypocreales incertae sedis</taxon>
        <taxon>Trichothecium</taxon>
    </lineage>
</organism>
<comment type="caution">
    <text evidence="1">The sequence shown here is derived from an EMBL/GenBank/DDBJ whole genome shotgun (WGS) entry which is preliminary data.</text>
</comment>
<proteinExistence type="predicted"/>
<protein>
    <submittedName>
        <fullName evidence="1">Uncharacterized protein</fullName>
    </submittedName>
</protein>